<feature type="binding site" evidence="11">
    <location>
        <position position="370"/>
    </location>
    <ligand>
        <name>thiamine diphosphate</name>
        <dbReference type="ChEBI" id="CHEBI:58937"/>
    </ligand>
</feature>
<dbReference type="GO" id="GO:0008661">
    <property type="term" value="F:1-deoxy-D-xylulose-5-phosphate synthase activity"/>
    <property type="evidence" value="ECO:0007669"/>
    <property type="project" value="UniProtKB-UniRule"/>
</dbReference>
<organism evidence="13 14">
    <name type="scientific">Dickeya zeae</name>
    <dbReference type="NCBI Taxonomy" id="204042"/>
    <lineage>
        <taxon>Bacteria</taxon>
        <taxon>Pseudomonadati</taxon>
        <taxon>Pseudomonadota</taxon>
        <taxon>Gammaproteobacteria</taxon>
        <taxon>Enterobacterales</taxon>
        <taxon>Pectobacteriaceae</taxon>
        <taxon>Dickeya</taxon>
    </lineage>
</organism>
<dbReference type="Proteomes" id="UP000500801">
    <property type="component" value="Chromosome"/>
</dbReference>
<dbReference type="InterPro" id="IPR029061">
    <property type="entry name" value="THDP-binding"/>
</dbReference>
<keyword evidence="9 11" id="KW-0414">Isoprene biosynthesis</keyword>
<evidence type="ECO:0000256" key="3">
    <source>
        <dbReference type="ARBA" id="ARBA00011738"/>
    </source>
</evidence>
<comment type="similarity">
    <text evidence="2 11">Belongs to the transketolase family. DXPS subfamily.</text>
</comment>
<dbReference type="GO" id="GO:0030976">
    <property type="term" value="F:thiamine pyrophosphate binding"/>
    <property type="evidence" value="ECO:0007669"/>
    <property type="project" value="UniProtKB-UniRule"/>
</dbReference>
<feature type="domain" description="Transketolase-like pyrimidine-binding" evidence="12">
    <location>
        <begin position="319"/>
        <end position="484"/>
    </location>
</feature>
<evidence type="ECO:0000256" key="5">
    <source>
        <dbReference type="ARBA" id="ARBA00022723"/>
    </source>
</evidence>
<dbReference type="CDD" id="cd07033">
    <property type="entry name" value="TPP_PYR_DXS_TK_like"/>
    <property type="match status" value="1"/>
</dbReference>
<evidence type="ECO:0000256" key="8">
    <source>
        <dbReference type="ARBA" id="ARBA00023052"/>
    </source>
</evidence>
<evidence type="ECO:0000256" key="9">
    <source>
        <dbReference type="ARBA" id="ARBA00023229"/>
    </source>
</evidence>
<evidence type="ECO:0000256" key="7">
    <source>
        <dbReference type="ARBA" id="ARBA00022977"/>
    </source>
</evidence>
<dbReference type="GO" id="GO:0009228">
    <property type="term" value="P:thiamine biosynthetic process"/>
    <property type="evidence" value="ECO:0007669"/>
    <property type="project" value="UniProtKB-UniRule"/>
</dbReference>
<keyword evidence="6 11" id="KW-0460">Magnesium</keyword>
<feature type="binding site" evidence="11">
    <location>
        <position position="288"/>
    </location>
    <ligand>
        <name>thiamine diphosphate</name>
        <dbReference type="ChEBI" id="CHEBI:58937"/>
    </ligand>
</feature>
<evidence type="ECO:0000256" key="11">
    <source>
        <dbReference type="HAMAP-Rule" id="MF_00315"/>
    </source>
</evidence>
<evidence type="ECO:0000256" key="6">
    <source>
        <dbReference type="ARBA" id="ARBA00022842"/>
    </source>
</evidence>
<dbReference type="EC" id="2.2.1.7" evidence="11"/>
<dbReference type="SUPFAM" id="SSF52922">
    <property type="entry name" value="TK C-terminal domain-like"/>
    <property type="match status" value="1"/>
</dbReference>
<dbReference type="CDD" id="cd02007">
    <property type="entry name" value="TPP_DXS"/>
    <property type="match status" value="1"/>
</dbReference>
<keyword evidence="5 11" id="KW-0479">Metal-binding</keyword>
<dbReference type="PANTHER" id="PTHR43322">
    <property type="entry name" value="1-D-DEOXYXYLULOSE 5-PHOSPHATE SYNTHASE-RELATED"/>
    <property type="match status" value="1"/>
</dbReference>
<sequence>MTFDIAKYPTLALAENPEELRLLPRESLPKLCDELRQYLLDSVSRSSGHFASGLGTVELTVALHYVYNTPFDHLVWDVGHQAYPHKILTGRRDRIATIRQKGGLHPFPWRGESEYDVLSVGHSSTSISAGIGMAVAAEREGLGRRTVCVIGDGAITAGMAFEAMNHAGDIKPDMLVVLNDNEMSISENVGALNNHLAQLLSGKLYSTLREGGKKVLSGLPPIKELVKRTEEHLKGMVVPGTLFEELGFNYIGPVDGHDVQSLVHTLKNMRSLKGPQLLHIMTKKGKGYAPAEQDPISWHAVPKFDPASGTLPKNKEALPTYSAVFGEWLKETAAADPRLMAITPAMREGSGMVSFSRTYPQQYFDVAIAEQHAVTFAAGLAIGGYRPVVAIYSTFLQRAYDQVIHDVAIQNLPVLFAIDRGGIVGADGQTHQGAFDLSFLRCIPQMVIMTPSDENECRLMLHTGYHYQQGPCAVRYPRGNVLGVELTPLETLPIGKGVVKRQGEKVAILNFGTLLPEAQQAADALNATLVDMRFVKPLDEALVASLAASHDVLVTLEENAVMGGAGSGVNEYLMANRLPVPVLNLGLPDIFIPQGSQAEIRTELSLDAAGIERRIRNWLA</sequence>
<evidence type="ECO:0000256" key="2">
    <source>
        <dbReference type="ARBA" id="ARBA00011081"/>
    </source>
</evidence>
<dbReference type="InterPro" id="IPR020826">
    <property type="entry name" value="Transketolase_BS"/>
</dbReference>
<feature type="binding site" evidence="11">
    <location>
        <position position="152"/>
    </location>
    <ligand>
        <name>Mg(2+)</name>
        <dbReference type="ChEBI" id="CHEBI:18420"/>
    </ligand>
</feature>
<dbReference type="Pfam" id="PF13292">
    <property type="entry name" value="DXP_synthase_N"/>
    <property type="match status" value="1"/>
</dbReference>
<dbReference type="NCBIfam" id="TIGR00204">
    <property type="entry name" value="dxs"/>
    <property type="match status" value="1"/>
</dbReference>
<comment type="function">
    <text evidence="10 11">Catalyzes the acyloin condensation reaction between C atoms 2 and 3 of pyruvate and glyceraldehyde 3-phosphate to yield 1-deoxy-D-xylulose-5-phosphate (DXP).</text>
</comment>
<keyword evidence="4 11" id="KW-0808">Transferase</keyword>
<dbReference type="InterPro" id="IPR005475">
    <property type="entry name" value="Transketolase-like_Pyr-bd"/>
</dbReference>
<proteinExistence type="inferred from homology"/>
<dbReference type="GO" id="GO:0016114">
    <property type="term" value="P:terpenoid biosynthetic process"/>
    <property type="evidence" value="ECO:0007669"/>
    <property type="project" value="UniProtKB-UniRule"/>
</dbReference>
<dbReference type="InterPro" id="IPR033248">
    <property type="entry name" value="Transketolase_C"/>
</dbReference>
<dbReference type="FunFam" id="3.40.50.970:FF:000005">
    <property type="entry name" value="1-deoxy-D-xylulose-5-phosphate synthase"/>
    <property type="match status" value="1"/>
</dbReference>
<feature type="binding site" evidence="11">
    <location>
        <position position="181"/>
    </location>
    <ligand>
        <name>Mg(2+)</name>
        <dbReference type="ChEBI" id="CHEBI:18420"/>
    </ligand>
</feature>
<dbReference type="SUPFAM" id="SSF52518">
    <property type="entry name" value="Thiamin diphosphate-binding fold (THDP-binding)"/>
    <property type="match status" value="2"/>
</dbReference>
<dbReference type="NCBIfam" id="NF003933">
    <property type="entry name" value="PRK05444.2-2"/>
    <property type="match status" value="1"/>
</dbReference>
<evidence type="ECO:0000256" key="1">
    <source>
        <dbReference type="ARBA" id="ARBA00004980"/>
    </source>
</evidence>
<dbReference type="InterPro" id="IPR009014">
    <property type="entry name" value="Transketo_C/PFOR_II"/>
</dbReference>
<dbReference type="Gene3D" id="3.40.50.970">
    <property type="match status" value="2"/>
</dbReference>
<name>A0AAE6Z2B9_9GAMM</name>
<evidence type="ECO:0000313" key="13">
    <source>
        <dbReference type="EMBL" id="QIZ52105.1"/>
    </source>
</evidence>
<accession>A0AAE6Z2B9</accession>
<comment type="cofactor">
    <cofactor evidence="11">
        <name>thiamine diphosphate</name>
        <dbReference type="ChEBI" id="CHEBI:58937"/>
    </cofactor>
    <text evidence="11">Binds 1 thiamine pyrophosphate per subunit.</text>
</comment>
<dbReference type="InterPro" id="IPR049557">
    <property type="entry name" value="Transketolase_CS"/>
</dbReference>
<feature type="binding site" evidence="11">
    <location>
        <position position="181"/>
    </location>
    <ligand>
        <name>thiamine diphosphate</name>
        <dbReference type="ChEBI" id="CHEBI:58937"/>
    </ligand>
</feature>
<dbReference type="InterPro" id="IPR005477">
    <property type="entry name" value="Dxylulose-5-P_synthase"/>
</dbReference>
<evidence type="ECO:0000256" key="4">
    <source>
        <dbReference type="ARBA" id="ARBA00022679"/>
    </source>
</evidence>
<dbReference type="PROSITE" id="PS00802">
    <property type="entry name" value="TRANSKETOLASE_2"/>
    <property type="match status" value="1"/>
</dbReference>
<dbReference type="SMART" id="SM00861">
    <property type="entry name" value="Transket_pyr"/>
    <property type="match status" value="1"/>
</dbReference>
<feature type="binding site" evidence="11">
    <location>
        <begin position="153"/>
        <end position="154"/>
    </location>
    <ligand>
        <name>thiamine diphosphate</name>
        <dbReference type="ChEBI" id="CHEBI:58937"/>
    </ligand>
</feature>
<feature type="binding site" evidence="11">
    <location>
        <begin position="121"/>
        <end position="123"/>
    </location>
    <ligand>
        <name>thiamine diphosphate</name>
        <dbReference type="ChEBI" id="CHEBI:58937"/>
    </ligand>
</feature>
<feature type="binding site" evidence="11">
    <location>
        <position position="80"/>
    </location>
    <ligand>
        <name>thiamine diphosphate</name>
        <dbReference type="ChEBI" id="CHEBI:58937"/>
    </ligand>
</feature>
<dbReference type="Pfam" id="PF02779">
    <property type="entry name" value="Transket_pyr"/>
    <property type="match status" value="1"/>
</dbReference>
<protein>
    <recommendedName>
        <fullName evidence="11">1-deoxy-D-xylulose-5-phosphate synthase</fullName>
        <ecNumber evidence="11">2.2.1.7</ecNumber>
    </recommendedName>
    <alternativeName>
        <fullName evidence="11">1-deoxyxylulose-5-phosphate synthase</fullName>
        <shortName evidence="11">DXP synthase</shortName>
        <shortName evidence="11">DXPS</shortName>
    </alternativeName>
</protein>
<comment type="cofactor">
    <cofactor evidence="11">
        <name>Mg(2+)</name>
        <dbReference type="ChEBI" id="CHEBI:18420"/>
    </cofactor>
    <text evidence="11">Binds 1 Mg(2+) ion per subunit.</text>
</comment>
<gene>
    <name evidence="11" type="primary">dxs</name>
    <name evidence="13" type="ORF">DWG24_15805</name>
</gene>
<comment type="subunit">
    <text evidence="3 11">Homodimer.</text>
</comment>
<dbReference type="PROSITE" id="PS00801">
    <property type="entry name" value="TRANSKETOLASE_1"/>
    <property type="match status" value="1"/>
</dbReference>
<evidence type="ECO:0000313" key="14">
    <source>
        <dbReference type="Proteomes" id="UP000500801"/>
    </source>
</evidence>
<dbReference type="Gene3D" id="3.40.50.920">
    <property type="match status" value="1"/>
</dbReference>
<evidence type="ECO:0000259" key="12">
    <source>
        <dbReference type="SMART" id="SM00861"/>
    </source>
</evidence>
<keyword evidence="7 11" id="KW-0784">Thiamine biosynthesis</keyword>
<dbReference type="FunFam" id="3.40.50.920:FF:000002">
    <property type="entry name" value="1-deoxy-D-xylulose-5-phosphate synthase"/>
    <property type="match status" value="1"/>
</dbReference>
<dbReference type="AlphaFoldDB" id="A0AAE6Z2B9"/>
<dbReference type="GO" id="GO:0005829">
    <property type="term" value="C:cytosol"/>
    <property type="evidence" value="ECO:0007669"/>
    <property type="project" value="TreeGrafter"/>
</dbReference>
<dbReference type="Pfam" id="PF02780">
    <property type="entry name" value="Transketolase_C"/>
    <property type="match status" value="1"/>
</dbReference>
<dbReference type="HAMAP" id="MF_00315">
    <property type="entry name" value="DXP_synth"/>
    <property type="match status" value="1"/>
</dbReference>
<comment type="pathway">
    <text evidence="1 11">Metabolic intermediate biosynthesis; 1-deoxy-D-xylulose 5-phosphate biosynthesis; 1-deoxy-D-xylulose 5-phosphate from D-glyceraldehyde 3-phosphate and pyruvate: step 1/1.</text>
</comment>
<dbReference type="GO" id="GO:0000287">
    <property type="term" value="F:magnesium ion binding"/>
    <property type="evidence" value="ECO:0007669"/>
    <property type="project" value="UniProtKB-UniRule"/>
</dbReference>
<dbReference type="GO" id="GO:0019288">
    <property type="term" value="P:isopentenyl diphosphate biosynthetic process, methylerythritol 4-phosphate pathway"/>
    <property type="evidence" value="ECO:0007669"/>
    <property type="project" value="TreeGrafter"/>
</dbReference>
<dbReference type="PANTHER" id="PTHR43322:SF5">
    <property type="entry name" value="1-DEOXY-D-XYLULOSE-5-PHOSPHATE SYNTHASE, CHLOROPLASTIC"/>
    <property type="match status" value="1"/>
</dbReference>
<comment type="catalytic activity">
    <reaction evidence="11">
        <text>D-glyceraldehyde 3-phosphate + pyruvate + H(+) = 1-deoxy-D-xylulose 5-phosphate + CO2</text>
        <dbReference type="Rhea" id="RHEA:12605"/>
        <dbReference type="ChEBI" id="CHEBI:15361"/>
        <dbReference type="ChEBI" id="CHEBI:15378"/>
        <dbReference type="ChEBI" id="CHEBI:16526"/>
        <dbReference type="ChEBI" id="CHEBI:57792"/>
        <dbReference type="ChEBI" id="CHEBI:59776"/>
        <dbReference type="EC" id="2.2.1.7"/>
    </reaction>
</comment>
<keyword evidence="8 11" id="KW-0786">Thiamine pyrophosphate</keyword>
<evidence type="ECO:0000256" key="10">
    <source>
        <dbReference type="ARBA" id="ARBA00055605"/>
    </source>
</evidence>
<dbReference type="EMBL" id="CP033622">
    <property type="protein sequence ID" value="QIZ52105.1"/>
    <property type="molecule type" value="Genomic_DNA"/>
</dbReference>
<reference evidence="13 14" key="1">
    <citation type="submission" date="2018-11" db="EMBL/GenBank/DDBJ databases">
        <title>Complete genome sequence of Dickeya zeae strain CE1 infecting Canna edulis Ker-Gawl. in China.</title>
        <authorList>
            <person name="Zhang J."/>
            <person name="Lin B."/>
            <person name="Shen H."/>
            <person name="Jiang S."/>
            <person name="Pu X."/>
            <person name="Sun D."/>
        </authorList>
    </citation>
    <scope>NUCLEOTIDE SEQUENCE [LARGE SCALE GENOMIC DNA]</scope>
    <source>
        <strain evidence="13 14">CE1</strain>
    </source>
</reference>
<dbReference type="RefSeq" id="WP_168363219.1">
    <property type="nucleotide sequence ID" value="NZ_CP033622.1"/>
</dbReference>